<feature type="compositionally biased region" description="Basic residues" evidence="1">
    <location>
        <begin position="42"/>
        <end position="58"/>
    </location>
</feature>
<dbReference type="PANTHER" id="PTHR42470:SF1">
    <property type="entry name" value="VAST DOMAIN-CONTAINING PROTEIN"/>
    <property type="match status" value="1"/>
</dbReference>
<dbReference type="Proteomes" id="UP000572817">
    <property type="component" value="Unassembled WGS sequence"/>
</dbReference>
<evidence type="ECO:0000259" key="2">
    <source>
        <dbReference type="Pfam" id="PF25545"/>
    </source>
</evidence>
<comment type="caution">
    <text evidence="4">The sequence shown here is derived from an EMBL/GenBank/DDBJ whole genome shotgun (WGS) entry which is preliminary data.</text>
</comment>
<reference evidence="4 5" key="1">
    <citation type="submission" date="2020-04" db="EMBL/GenBank/DDBJ databases">
        <title>Genome Assembly and Annotation of Botryosphaeria dothidea sdau 11-99, a Latent Pathogen of Apple Fruit Ring Rot in China.</title>
        <authorList>
            <person name="Yu C."/>
            <person name="Diao Y."/>
            <person name="Lu Q."/>
            <person name="Zhao J."/>
            <person name="Cui S."/>
            <person name="Peng C."/>
            <person name="He B."/>
            <person name="Liu H."/>
        </authorList>
    </citation>
    <scope>NUCLEOTIDE SEQUENCE [LARGE SCALE GENOMIC DNA]</scope>
    <source>
        <strain evidence="4">Sdau11-99</strain>
        <strain evidence="5">sdau11-99</strain>
    </source>
</reference>
<dbReference type="AlphaFoldDB" id="A0A8H4J2E0"/>
<feature type="compositionally biased region" description="Low complexity" evidence="1">
    <location>
        <begin position="73"/>
        <end position="86"/>
    </location>
</feature>
<keyword evidence="5" id="KW-1185">Reference proteome</keyword>
<dbReference type="OrthoDB" id="3792540at2759"/>
<dbReference type="InterPro" id="IPR057684">
    <property type="entry name" value="DUF7924"/>
</dbReference>
<dbReference type="Pfam" id="PF25545">
    <property type="entry name" value="DUF7924"/>
    <property type="match status" value="1"/>
</dbReference>
<name>A0A8H4J2E0_9PEZI</name>
<feature type="region of interest" description="Disordered" evidence="1">
    <location>
        <begin position="1"/>
        <end position="91"/>
    </location>
</feature>
<evidence type="ECO:0000313" key="4">
    <source>
        <dbReference type="EMBL" id="KAF4311762.1"/>
    </source>
</evidence>
<feature type="compositionally biased region" description="Low complexity" evidence="1">
    <location>
        <begin position="30"/>
        <end position="41"/>
    </location>
</feature>
<dbReference type="PANTHER" id="PTHR42470">
    <property type="entry name" value="VAST DOMAIN-CONTAINING PROTEIN"/>
    <property type="match status" value="1"/>
</dbReference>
<evidence type="ECO:0000313" key="3">
    <source>
        <dbReference type="EMBL" id="KAF4310475.1"/>
    </source>
</evidence>
<evidence type="ECO:0000313" key="5">
    <source>
        <dbReference type="Proteomes" id="UP000572817"/>
    </source>
</evidence>
<accession>A0A8H4J2E0</accession>
<evidence type="ECO:0000256" key="1">
    <source>
        <dbReference type="SAM" id="MobiDB-lite"/>
    </source>
</evidence>
<sequence>MDPEIVRNWVETSFLSPSPPRASPRKRSRPAPSSSPSPSRLTKTRRRRPSLPRQRRLCYPRPRVAPLSNCKRASSTSGSTASEATSKTVRSPRYRQNVLELNGVFISKSRDAAPASVQSLVNAVLGAPRDEAAPSAEELQRWVRAIVAAEDLGEEDVGNVLLSSVSLLPSAEHHPLVQRIAKQPFARPDLCLPRISGLADGLTTNVPRISTPVPNVTYGLRDAAFTAQQRVAMATIFPTNAVSEPISELLWPFLAVEFKAQNKAGSMHTATNQCAGAGSAAVRAQGILAGQWPVEPPVTHAAFSCAMDGRSAELFVHYASEDSAAYHLTSVNRYLLADPDHPARLHLHLHNIADWGVGNHLTAIKRLLDVQVARALPRG</sequence>
<dbReference type="EMBL" id="WWBZ02000008">
    <property type="protein sequence ID" value="KAF4311762.1"/>
    <property type="molecule type" value="Genomic_DNA"/>
</dbReference>
<proteinExistence type="predicted"/>
<dbReference type="EMBL" id="WWBZ02000015">
    <property type="protein sequence ID" value="KAF4310475.1"/>
    <property type="molecule type" value="Genomic_DNA"/>
</dbReference>
<protein>
    <recommendedName>
        <fullName evidence="2">DUF7924 domain-containing protein</fullName>
    </recommendedName>
</protein>
<organism evidence="4 5">
    <name type="scientific">Botryosphaeria dothidea</name>
    <dbReference type="NCBI Taxonomy" id="55169"/>
    <lineage>
        <taxon>Eukaryota</taxon>
        <taxon>Fungi</taxon>
        <taxon>Dikarya</taxon>
        <taxon>Ascomycota</taxon>
        <taxon>Pezizomycotina</taxon>
        <taxon>Dothideomycetes</taxon>
        <taxon>Dothideomycetes incertae sedis</taxon>
        <taxon>Botryosphaeriales</taxon>
        <taxon>Botryosphaeriaceae</taxon>
        <taxon>Botryosphaeria</taxon>
    </lineage>
</organism>
<gene>
    <name evidence="4" type="ORF">GTA08_BOTSDO12658</name>
    <name evidence="3" type="ORF">GTA08_BOTSDO14005</name>
</gene>
<feature type="domain" description="DUF7924" evidence="2">
    <location>
        <begin position="208"/>
        <end position="367"/>
    </location>
</feature>